<dbReference type="InterPro" id="IPR057538">
    <property type="entry name" value="RXYLT1_C"/>
</dbReference>
<dbReference type="InterPro" id="IPR055286">
    <property type="entry name" value="RXYLT1-like"/>
</dbReference>
<keyword evidence="3" id="KW-1185">Reference proteome</keyword>
<dbReference type="Pfam" id="PF24785">
    <property type="entry name" value="RXYLT1_C"/>
    <property type="match status" value="1"/>
</dbReference>
<feature type="domain" description="RXYLT1 N-terminal" evidence="2">
    <location>
        <begin position="146"/>
        <end position="186"/>
    </location>
</feature>
<dbReference type="AlphaFoldDB" id="A0A8B7NW80"/>
<sequence>MNGYALSDRQREIAQVLGSLENLDFEQPVEFIPDDRELQAQPTVRRFIMRPLSILNIERHDRELNQLIVSDNIKTNNNKTNNGPEFNNGIKVQKSALILDTSSHGMSKASMFPVLKLFKLRPIEPVENQHLEYSWGKRLLETGSSLTKKSCNNSWVKKYVDSGLVQAVFLTFDDLIIDNLRYFQWPLGQSISTNLPHHNDPGQRKYRCSLWTSHSSSTGQLLTLIRPFVKRGVCSLTLVEDVLNATTKSLYLDSLRSADLVICPVGDNAETSVIYDAVAAGALPVLLNSPPDGGGGCDSFTFRLLKEAEAPFIWLYSWFDLQDVLEREKTLSEGAKDRRRRSMLRWYDHFQQVLAKRFIQVLHRSLLNISEPN</sequence>
<evidence type="ECO:0000313" key="4">
    <source>
        <dbReference type="RefSeq" id="XP_018017980.1"/>
    </source>
</evidence>
<dbReference type="Proteomes" id="UP000694843">
    <property type="component" value="Unplaced"/>
</dbReference>
<dbReference type="PANTHER" id="PTHR15576">
    <property type="entry name" value="RIBITOL-5-PHOSPHATE XYLOSYLTRANSFERASE 1"/>
    <property type="match status" value="1"/>
</dbReference>
<evidence type="ECO:0000313" key="3">
    <source>
        <dbReference type="Proteomes" id="UP000694843"/>
    </source>
</evidence>
<name>A0A8B7NW80_HYAAZ</name>
<evidence type="ECO:0000259" key="2">
    <source>
        <dbReference type="Pfam" id="PF24786"/>
    </source>
</evidence>
<accession>A0A8B7NW80</accession>
<organism evidence="3 4">
    <name type="scientific">Hyalella azteca</name>
    <name type="common">Amphipod</name>
    <dbReference type="NCBI Taxonomy" id="294128"/>
    <lineage>
        <taxon>Eukaryota</taxon>
        <taxon>Metazoa</taxon>
        <taxon>Ecdysozoa</taxon>
        <taxon>Arthropoda</taxon>
        <taxon>Crustacea</taxon>
        <taxon>Multicrustacea</taxon>
        <taxon>Malacostraca</taxon>
        <taxon>Eumalacostraca</taxon>
        <taxon>Peracarida</taxon>
        <taxon>Amphipoda</taxon>
        <taxon>Senticaudata</taxon>
        <taxon>Talitrida</taxon>
        <taxon>Talitroidea</taxon>
        <taxon>Hyalellidae</taxon>
        <taxon>Hyalella</taxon>
    </lineage>
</organism>
<dbReference type="RefSeq" id="XP_018017980.1">
    <property type="nucleotide sequence ID" value="XM_018162491.2"/>
</dbReference>
<dbReference type="GO" id="GO:0005794">
    <property type="term" value="C:Golgi apparatus"/>
    <property type="evidence" value="ECO:0007669"/>
    <property type="project" value="TreeGrafter"/>
</dbReference>
<evidence type="ECO:0000259" key="1">
    <source>
        <dbReference type="Pfam" id="PF24785"/>
    </source>
</evidence>
<dbReference type="Pfam" id="PF24786">
    <property type="entry name" value="RXYLT1_N"/>
    <property type="match status" value="1"/>
</dbReference>
<dbReference type="InterPro" id="IPR057539">
    <property type="entry name" value="RXYLT1_N"/>
</dbReference>
<proteinExistence type="predicted"/>
<feature type="domain" description="RXYLT1 C-terminal" evidence="1">
    <location>
        <begin position="202"/>
        <end position="367"/>
    </location>
</feature>
<dbReference type="KEGG" id="hazt:108674530"/>
<protein>
    <submittedName>
        <fullName evidence="4">Ribitol-5-phosphate xylosyltransferase 1</fullName>
    </submittedName>
</protein>
<dbReference type="OrthoDB" id="8560686at2759"/>
<dbReference type="PANTHER" id="PTHR15576:SF1">
    <property type="entry name" value="RIBITOL-5-PHOSPHATE XYLOSYLTRANSFERASE 1"/>
    <property type="match status" value="1"/>
</dbReference>
<gene>
    <name evidence="4" type="primary">LOC108674530</name>
</gene>
<reference evidence="4" key="1">
    <citation type="submission" date="2025-08" db="UniProtKB">
        <authorList>
            <consortium name="RefSeq"/>
        </authorList>
    </citation>
    <scope>IDENTIFICATION</scope>
    <source>
        <tissue evidence="4">Whole organism</tissue>
    </source>
</reference>
<dbReference type="GO" id="GO:0035269">
    <property type="term" value="P:protein O-linked glycosylation via mannose"/>
    <property type="evidence" value="ECO:0007669"/>
    <property type="project" value="InterPro"/>
</dbReference>
<dbReference type="GO" id="GO:0120053">
    <property type="term" value="F:ribitol beta-1,4-xylosyltransferase activity"/>
    <property type="evidence" value="ECO:0007669"/>
    <property type="project" value="InterPro"/>
</dbReference>
<dbReference type="GeneID" id="108674530"/>